<evidence type="ECO:0000256" key="1">
    <source>
        <dbReference type="SAM" id="MobiDB-lite"/>
    </source>
</evidence>
<feature type="region of interest" description="Disordered" evidence="1">
    <location>
        <begin position="1"/>
        <end position="20"/>
    </location>
</feature>
<name>A0A2P8GWH8_9MICO</name>
<evidence type="ECO:0000313" key="2">
    <source>
        <dbReference type="EMBL" id="PSL38313.1"/>
    </source>
</evidence>
<reference evidence="2 3" key="1">
    <citation type="submission" date="2018-03" db="EMBL/GenBank/DDBJ databases">
        <title>Genomic Encyclopedia of Archaeal and Bacterial Type Strains, Phase II (KMG-II): from individual species to whole genera.</title>
        <authorList>
            <person name="Goeker M."/>
        </authorList>
    </citation>
    <scope>NUCLEOTIDE SEQUENCE [LARGE SCALE GENOMIC DNA]</scope>
    <source>
        <strain evidence="2 3">DSM 21548</strain>
    </source>
</reference>
<dbReference type="AlphaFoldDB" id="A0A2P8GWH8"/>
<gene>
    <name evidence="2" type="ORF">CLV49_1932</name>
</gene>
<proteinExistence type="predicted"/>
<accession>A0A2P8GWH8</accession>
<dbReference type="EMBL" id="PYAU01000001">
    <property type="protein sequence ID" value="PSL38313.1"/>
    <property type="molecule type" value="Genomic_DNA"/>
</dbReference>
<protein>
    <submittedName>
        <fullName evidence="2">Uncharacterized protein</fullName>
    </submittedName>
</protein>
<comment type="caution">
    <text evidence="2">The sequence shown here is derived from an EMBL/GenBank/DDBJ whole genome shotgun (WGS) entry which is preliminary data.</text>
</comment>
<evidence type="ECO:0000313" key="3">
    <source>
        <dbReference type="Proteomes" id="UP000241203"/>
    </source>
</evidence>
<sequence length="89" mass="9554">MSTLTVMARNTGGAERQPRPRIREVGFTNWLNATLFPWIGPPPVGPYDEEPLPPSSASACPVCGAPMSEHVVDRSGPRTMLHCPRAAAS</sequence>
<organism evidence="2 3">
    <name type="scientific">Labedella gwakjiensis</name>
    <dbReference type="NCBI Taxonomy" id="390269"/>
    <lineage>
        <taxon>Bacteria</taxon>
        <taxon>Bacillati</taxon>
        <taxon>Actinomycetota</taxon>
        <taxon>Actinomycetes</taxon>
        <taxon>Micrococcales</taxon>
        <taxon>Microbacteriaceae</taxon>
        <taxon>Labedella</taxon>
    </lineage>
</organism>
<dbReference type="Proteomes" id="UP000241203">
    <property type="component" value="Unassembled WGS sequence"/>
</dbReference>